<comment type="caution">
    <text evidence="12">Lacks conserved residue(s) required for the propagation of feature annotation.</text>
</comment>
<evidence type="ECO:0000256" key="10">
    <source>
        <dbReference type="ARBA" id="ARBA00023180"/>
    </source>
</evidence>
<dbReference type="PROSITE" id="PS51116">
    <property type="entry name" value="LAMININ_IVB"/>
    <property type="match status" value="1"/>
</dbReference>
<evidence type="ECO:0000256" key="4">
    <source>
        <dbReference type="ARBA" id="ARBA00022729"/>
    </source>
</evidence>
<feature type="domain" description="Laminin EGF-like" evidence="15">
    <location>
        <begin position="140"/>
        <end position="187"/>
    </location>
</feature>
<dbReference type="Proteomes" id="UP000551758">
    <property type="component" value="Unassembled WGS sequence"/>
</dbReference>
<keyword evidence="11 12" id="KW-0424">Laminin EGF-like domain</keyword>
<dbReference type="FunFam" id="2.10.25.10:FF:000135">
    <property type="entry name" value="Laminin subunit beta 4"/>
    <property type="match status" value="1"/>
</dbReference>
<dbReference type="GO" id="GO:0007155">
    <property type="term" value="P:cell adhesion"/>
    <property type="evidence" value="ECO:0007669"/>
    <property type="project" value="UniProtKB-KW"/>
</dbReference>
<evidence type="ECO:0000256" key="2">
    <source>
        <dbReference type="ARBA" id="ARBA00022525"/>
    </source>
</evidence>
<proteinExistence type="predicted"/>
<evidence type="ECO:0000256" key="13">
    <source>
        <dbReference type="SAM" id="Coils"/>
    </source>
</evidence>
<evidence type="ECO:0008006" key="19">
    <source>
        <dbReference type="Google" id="ProtNLM"/>
    </source>
</evidence>
<dbReference type="GO" id="GO:0009888">
    <property type="term" value="P:tissue development"/>
    <property type="evidence" value="ECO:0007669"/>
    <property type="project" value="TreeGrafter"/>
</dbReference>
<sequence length="966" mass="106872">LGLIPQINSLENFCSKQDLDEYQLHNCVEIASEARPQVLPGACERLIVSASARLHNGAVACKCHPQGSVGPSCSRLGGQCQCKPRVAGRCVTACHCHPQGSKSSVCDQITGQCPCYGEVVGRRCDGCLAGYFGFPNCRPCLCNGLAELCDPETGSSFNCGGFTTGRNCERCIDGYYGNHSSGQPCRPCPCPDVPSSNQYFAHSCYQNLWGSDVICSCLQGYTGKQCGECSAGFYGNPRISGAPCRPCACNNNIDVSDPESCSRVTGECLRCLHNTHGPNCQLCKPGHFGSAVNQTCRRCSCHPSGVNPAECPPDQGACVCDPYTGTCPCLPNITGQACDRCADGYWNLVTGQCPCKLGYDGKRCSECKENYYACDCNWEGTLKPACDQDTSVCLFREGVSGQQCDRCARGHSREFPACLQCHLCFDQWDHTISSLSKEVQGLMRLAATMKDKRETLPVCEADFKDLSKNMSEIERILKHPVFASGEFLKVKDYHDSVRKQILQLSEQLKTVYEFQDLKEKTVRMKNEADLLLEDLQGEIDLCSCARNASIMDSSENIKKYYQRSSSAEKEINETTSIINTLASKENLSLEKLKQIKIPDIQMLNEKVCGELGDVPCVVSSCGDPSCRGSLTLSRNALQKAQEAGSVIHNSSNQVQGLKNQIKNIRKLAEVSKNSALQLSEKVRNMKNQSESEEEKMNLLIKKLKKFLFEENVPPEDIEKVANRVLDIHLPITSQNLTHVLNKIRKLMQLCEDYRTEENRLNKAADRAQRVLVKAKVAEKAANVLLNLDKMLNKLQQVQIAQGWANSTITQLTAKITKIKKNVLQAENQAKETKNELDLAKQQSALKDGLSRLWTKLQSNRDQATRVKAQAESGQRQAGGLEEHKTSTTGLTKETLGKVKQLKDAAEKLAGDTEDKIRRITDLEKKIEDLNLSRQEKANQLKQLEDQVIALRNEIVEQENKYATCYS</sequence>
<keyword evidence="10" id="KW-0325">Glycoprotein</keyword>
<dbReference type="GO" id="GO:0005604">
    <property type="term" value="C:basement membrane"/>
    <property type="evidence" value="ECO:0007669"/>
    <property type="project" value="UniProtKB-SubCell"/>
</dbReference>
<evidence type="ECO:0000256" key="12">
    <source>
        <dbReference type="PROSITE-ProRule" id="PRU00460"/>
    </source>
</evidence>
<feature type="coiled-coil region" evidence="13">
    <location>
        <begin position="647"/>
        <end position="702"/>
    </location>
</feature>
<feature type="disulfide bond" evidence="12">
    <location>
        <begin position="96"/>
        <end position="113"/>
    </location>
</feature>
<feature type="coiled-coil region" evidence="13">
    <location>
        <begin position="808"/>
        <end position="842"/>
    </location>
</feature>
<name>A0A7J7E9B9_DICBM</name>
<dbReference type="InterPro" id="IPR056863">
    <property type="entry name" value="LMN_ATRN_NET-like_EGF"/>
</dbReference>
<dbReference type="InterPro" id="IPR056860">
    <property type="entry name" value="LAMB4_dom"/>
</dbReference>
<feature type="region of interest" description="Disordered" evidence="14">
    <location>
        <begin position="860"/>
        <end position="889"/>
    </location>
</feature>
<evidence type="ECO:0000256" key="8">
    <source>
        <dbReference type="ARBA" id="ARBA00023054"/>
    </source>
</evidence>
<evidence type="ECO:0000256" key="11">
    <source>
        <dbReference type="ARBA" id="ARBA00023292"/>
    </source>
</evidence>
<dbReference type="PRINTS" id="PR00011">
    <property type="entry name" value="EGFLAMININ"/>
</dbReference>
<dbReference type="FunFam" id="2.10.25.10:FF:000101">
    <property type="entry name" value="Laminin subunit beta 1"/>
    <property type="match status" value="1"/>
</dbReference>
<dbReference type="Pfam" id="PF24973">
    <property type="entry name" value="EGF_LMN_ATRN"/>
    <property type="match status" value="1"/>
</dbReference>
<keyword evidence="4" id="KW-0732">Signal</keyword>
<feature type="disulfide bond" evidence="12">
    <location>
        <begin position="115"/>
        <end position="124"/>
    </location>
</feature>
<dbReference type="CDD" id="cd22301">
    <property type="entry name" value="cc_LAMB4_C"/>
    <property type="match status" value="1"/>
</dbReference>
<feature type="coiled-coil region" evidence="13">
    <location>
        <begin position="743"/>
        <end position="770"/>
    </location>
</feature>
<protein>
    <recommendedName>
        <fullName evidence="19">Laminin subunit beta-4</fullName>
    </recommendedName>
</protein>
<dbReference type="SMART" id="SM00180">
    <property type="entry name" value="EGF_Lam"/>
    <property type="match status" value="7"/>
</dbReference>
<dbReference type="GO" id="GO:0009887">
    <property type="term" value="P:animal organ morphogenesis"/>
    <property type="evidence" value="ECO:0007669"/>
    <property type="project" value="TreeGrafter"/>
</dbReference>
<feature type="disulfide bond" evidence="12">
    <location>
        <begin position="94"/>
        <end position="106"/>
    </location>
</feature>
<evidence type="ECO:0000313" key="18">
    <source>
        <dbReference type="Proteomes" id="UP000551758"/>
    </source>
</evidence>
<evidence type="ECO:0000256" key="3">
    <source>
        <dbReference type="ARBA" id="ARBA00022530"/>
    </source>
</evidence>
<feature type="domain" description="Laminin EGF-like" evidence="15">
    <location>
        <begin position="247"/>
        <end position="298"/>
    </location>
</feature>
<feature type="domain" description="Laminin EGF-like" evidence="15">
    <location>
        <begin position="299"/>
        <end position="357"/>
    </location>
</feature>
<evidence type="ECO:0000259" key="16">
    <source>
        <dbReference type="PROSITE" id="PS51116"/>
    </source>
</evidence>
<keyword evidence="7" id="KW-0130">Cell adhesion</keyword>
<feature type="disulfide bond" evidence="12">
    <location>
        <begin position="341"/>
        <end position="355"/>
    </location>
</feature>
<feature type="domain" description="Laminin IV type B" evidence="16">
    <location>
        <begin position="1"/>
        <end position="55"/>
    </location>
</feature>
<feature type="disulfide bond" evidence="12">
    <location>
        <begin position="159"/>
        <end position="168"/>
    </location>
</feature>
<evidence type="ECO:0000256" key="14">
    <source>
        <dbReference type="SAM" id="MobiDB-lite"/>
    </source>
</evidence>
<dbReference type="AlphaFoldDB" id="A0A7J7E9B9"/>
<keyword evidence="5" id="KW-0677">Repeat</keyword>
<dbReference type="FunFam" id="2.10.25.10:FF:000188">
    <property type="entry name" value="Laminin subunit gamma 2"/>
    <property type="match status" value="1"/>
</dbReference>
<dbReference type="EMBL" id="JACDTQ010003853">
    <property type="protein sequence ID" value="KAF5912271.1"/>
    <property type="molecule type" value="Genomic_DNA"/>
</dbReference>
<evidence type="ECO:0000256" key="1">
    <source>
        <dbReference type="ARBA" id="ARBA00004302"/>
    </source>
</evidence>
<comment type="caution">
    <text evidence="17">The sequence shown here is derived from an EMBL/GenBank/DDBJ whole genome shotgun (WGS) entry which is preliminary data.</text>
</comment>
<feature type="disulfide bond" evidence="12">
    <location>
        <begin position="329"/>
        <end position="338"/>
    </location>
</feature>
<evidence type="ECO:0000256" key="5">
    <source>
        <dbReference type="ARBA" id="ARBA00022737"/>
    </source>
</evidence>
<organism evidence="17 18">
    <name type="scientific">Diceros bicornis minor</name>
    <name type="common">South-central black rhinoceros</name>
    <dbReference type="NCBI Taxonomy" id="77932"/>
    <lineage>
        <taxon>Eukaryota</taxon>
        <taxon>Metazoa</taxon>
        <taxon>Chordata</taxon>
        <taxon>Craniata</taxon>
        <taxon>Vertebrata</taxon>
        <taxon>Euteleostomi</taxon>
        <taxon>Mammalia</taxon>
        <taxon>Eutheria</taxon>
        <taxon>Laurasiatheria</taxon>
        <taxon>Perissodactyla</taxon>
        <taxon>Rhinocerotidae</taxon>
        <taxon>Diceros</taxon>
    </lineage>
</organism>
<evidence type="ECO:0000256" key="9">
    <source>
        <dbReference type="ARBA" id="ARBA00023157"/>
    </source>
</evidence>
<keyword evidence="2" id="KW-0964">Secreted</keyword>
<dbReference type="FunFam" id="2.10.25.10:FF:000011">
    <property type="entry name" value="Cadherin EGF LAG seven-pass G-type receptor"/>
    <property type="match status" value="1"/>
</dbReference>
<evidence type="ECO:0000259" key="15">
    <source>
        <dbReference type="PROSITE" id="PS50027"/>
    </source>
</evidence>
<dbReference type="PROSITE" id="PS50027">
    <property type="entry name" value="EGF_LAM_2"/>
    <property type="match status" value="4"/>
</dbReference>
<dbReference type="Gene3D" id="2.10.25.10">
    <property type="entry name" value="Laminin"/>
    <property type="match status" value="7"/>
</dbReference>
<dbReference type="Pfam" id="PF24999">
    <property type="entry name" value="LAMB4"/>
    <property type="match status" value="1"/>
</dbReference>
<gene>
    <name evidence="17" type="ORF">HPG69_013438</name>
</gene>
<keyword evidence="9 12" id="KW-1015">Disulfide bond</keyword>
<feature type="coiled-coil region" evidence="13">
    <location>
        <begin position="912"/>
        <end position="960"/>
    </location>
</feature>
<keyword evidence="3" id="KW-0272">Extracellular matrix</keyword>
<accession>A0A7J7E9B9</accession>
<dbReference type="PROSITE" id="PS01248">
    <property type="entry name" value="EGF_LAM_1"/>
    <property type="match status" value="3"/>
</dbReference>
<reference evidence="17 18" key="1">
    <citation type="journal article" date="2020" name="Mol. Biol. Evol.">
        <title>Interspecific Gene Flow and the Evolution of Specialization in Black and White Rhinoceros.</title>
        <authorList>
            <person name="Moodley Y."/>
            <person name="Westbury M.V."/>
            <person name="Russo I.M."/>
            <person name="Gopalakrishnan S."/>
            <person name="Rakotoarivelo A."/>
            <person name="Olsen R.A."/>
            <person name="Prost S."/>
            <person name="Tunstall T."/>
            <person name="Ryder O.A."/>
            <person name="Dalen L."/>
            <person name="Bruford M.W."/>
        </authorList>
    </citation>
    <scope>NUCLEOTIDE SEQUENCE [LARGE SCALE GENOMIC DNA]</scope>
    <source>
        <strain evidence="17">SBR-YM</strain>
        <tissue evidence="17">Skin</tissue>
    </source>
</reference>
<dbReference type="PANTHER" id="PTHR10574">
    <property type="entry name" value="NETRIN/LAMININ-RELATED"/>
    <property type="match status" value="1"/>
</dbReference>
<evidence type="ECO:0000256" key="6">
    <source>
        <dbReference type="ARBA" id="ARBA00022869"/>
    </source>
</evidence>
<dbReference type="SUPFAM" id="SSF57196">
    <property type="entry name" value="EGF/Laminin"/>
    <property type="match status" value="5"/>
</dbReference>
<dbReference type="Pfam" id="PF23219">
    <property type="entry name" value="LAMB1"/>
    <property type="match status" value="1"/>
</dbReference>
<evidence type="ECO:0000313" key="17">
    <source>
        <dbReference type="EMBL" id="KAF5912271.1"/>
    </source>
</evidence>
<comment type="subcellular location">
    <subcellularLocation>
        <location evidence="1">Secreted</location>
        <location evidence="1">Extracellular space</location>
        <location evidence="1">Extracellular matrix</location>
        <location evidence="1">Basement membrane</location>
    </subcellularLocation>
</comment>
<dbReference type="FunFam" id="2.10.25.10:FF:000130">
    <property type="entry name" value="Laminin subunit beta 1"/>
    <property type="match status" value="1"/>
</dbReference>
<feature type="disulfide bond" evidence="12">
    <location>
        <begin position="171"/>
        <end position="185"/>
    </location>
</feature>
<evidence type="ECO:0000256" key="7">
    <source>
        <dbReference type="ARBA" id="ARBA00022889"/>
    </source>
</evidence>
<dbReference type="FunFam" id="2.10.25.10:FF:000138">
    <property type="entry name" value="Laminin subunit beta 1"/>
    <property type="match status" value="1"/>
</dbReference>
<feature type="non-terminal residue" evidence="17">
    <location>
        <position position="966"/>
    </location>
</feature>
<dbReference type="InterPro" id="IPR056558">
    <property type="entry name" value="LAMB1-4_helical"/>
</dbReference>
<keyword evidence="8 13" id="KW-0175">Coiled coil</keyword>
<dbReference type="InterPro" id="IPR013015">
    <property type="entry name" value="Laminin_IV_B"/>
</dbReference>
<feature type="disulfide bond" evidence="12">
    <location>
        <begin position="271"/>
        <end position="280"/>
    </location>
</feature>
<dbReference type="CDD" id="cd00055">
    <property type="entry name" value="EGF_Lam"/>
    <property type="match status" value="5"/>
</dbReference>
<dbReference type="InterPro" id="IPR050440">
    <property type="entry name" value="Laminin/Netrin_ECM"/>
</dbReference>
<keyword evidence="6" id="KW-0084">Basement membrane</keyword>
<keyword evidence="18" id="KW-1185">Reference proteome</keyword>
<dbReference type="PANTHER" id="PTHR10574:SF279">
    <property type="entry name" value="LAMININ SUBUNIT BETA 4"/>
    <property type="match status" value="1"/>
</dbReference>
<dbReference type="InterPro" id="IPR002049">
    <property type="entry name" value="LE_dom"/>
</dbReference>
<feature type="domain" description="Laminin EGF-like" evidence="15">
    <location>
        <begin position="94"/>
        <end position="139"/>
    </location>
</feature>
<dbReference type="Pfam" id="PF00053">
    <property type="entry name" value="EGF_laminin"/>
    <property type="match status" value="7"/>
</dbReference>